<dbReference type="UniPathway" id="UPA00070">
    <property type="reaction ID" value="UER00945"/>
</dbReference>
<dbReference type="InterPro" id="IPR017927">
    <property type="entry name" value="FAD-bd_FR_type"/>
</dbReference>
<dbReference type="Gene3D" id="2.40.30.10">
    <property type="entry name" value="Translation factors"/>
    <property type="match status" value="1"/>
</dbReference>
<dbReference type="GO" id="GO:0009055">
    <property type="term" value="F:electron transfer activity"/>
    <property type="evidence" value="ECO:0007669"/>
    <property type="project" value="UniProtKB-UniRule"/>
</dbReference>
<dbReference type="Gene3D" id="2.10.240.10">
    <property type="entry name" value="Dihydroorotate dehydrogenase, electron transfer subunit"/>
    <property type="match status" value="1"/>
</dbReference>
<accession>A0A1G9PVM2</accession>
<evidence type="ECO:0000256" key="7">
    <source>
        <dbReference type="ARBA" id="ARBA00022975"/>
    </source>
</evidence>
<evidence type="ECO:0000256" key="5">
    <source>
        <dbReference type="ARBA" id="ARBA00022723"/>
    </source>
</evidence>
<dbReference type="PANTHER" id="PTHR43513">
    <property type="entry name" value="DIHYDROOROTATE DEHYDROGENASE B (NAD(+)), ELECTRON TRANSFER SUBUNIT"/>
    <property type="match status" value="1"/>
</dbReference>
<dbReference type="GO" id="GO:0050660">
    <property type="term" value="F:flavin adenine dinucleotide binding"/>
    <property type="evidence" value="ECO:0007669"/>
    <property type="project" value="InterPro"/>
</dbReference>
<comment type="similarity">
    <text evidence="1 11">Belongs to the PyrK family.</text>
</comment>
<evidence type="ECO:0000256" key="6">
    <source>
        <dbReference type="ARBA" id="ARBA00022827"/>
    </source>
</evidence>
<gene>
    <name evidence="11" type="primary">pyrK</name>
    <name evidence="15" type="ORF">SAMN04488692_11430</name>
</gene>
<dbReference type="PIRSF" id="PIRSF006816">
    <property type="entry name" value="Cyc3_hyd_g"/>
    <property type="match status" value="1"/>
</dbReference>
<dbReference type="SUPFAM" id="SSF52343">
    <property type="entry name" value="Ferredoxin reductase-like, C-terminal NADP-linked domain"/>
    <property type="match status" value="1"/>
</dbReference>
<evidence type="ECO:0000256" key="11">
    <source>
        <dbReference type="HAMAP-Rule" id="MF_01211"/>
    </source>
</evidence>
<evidence type="ECO:0000259" key="14">
    <source>
        <dbReference type="PROSITE" id="PS51384"/>
    </source>
</evidence>
<keyword evidence="6 11" id="KW-0274">FAD</keyword>
<evidence type="ECO:0000256" key="10">
    <source>
        <dbReference type="ARBA" id="ARBA00023014"/>
    </source>
</evidence>
<dbReference type="PROSITE" id="PS51384">
    <property type="entry name" value="FAD_FR"/>
    <property type="match status" value="1"/>
</dbReference>
<dbReference type="InterPro" id="IPR017938">
    <property type="entry name" value="Riboflavin_synthase-like_b-brl"/>
</dbReference>
<comment type="caution">
    <text evidence="11">Lacks conserved residue(s) required for the propagation of feature annotation.</text>
</comment>
<keyword evidence="8 11" id="KW-0249">Electron transport</keyword>
<feature type="binding site" evidence="11 13">
    <location>
        <position position="237"/>
    </location>
    <ligand>
        <name>[2Fe-2S] cluster</name>
        <dbReference type="ChEBI" id="CHEBI:190135"/>
    </ligand>
</feature>
<keyword evidence="4 11" id="KW-0001">2Fe-2S</keyword>
<feature type="domain" description="FAD-binding FR-type" evidence="14">
    <location>
        <begin position="3"/>
        <end position="106"/>
    </location>
</feature>
<dbReference type="Pfam" id="PF10418">
    <property type="entry name" value="DHODB_Fe-S_bind"/>
    <property type="match status" value="1"/>
</dbReference>
<evidence type="ECO:0000256" key="4">
    <source>
        <dbReference type="ARBA" id="ARBA00022714"/>
    </source>
</evidence>
<keyword evidence="10 11" id="KW-0411">Iron-sulfur</keyword>
<dbReference type="PRINTS" id="PR00410">
    <property type="entry name" value="PHEHYDRXLASE"/>
</dbReference>
<evidence type="ECO:0000256" key="12">
    <source>
        <dbReference type="PIRSR" id="PIRSR006816-1"/>
    </source>
</evidence>
<comment type="subunit">
    <text evidence="11">Heterotetramer of 2 PyrK and 2 PyrD type B subunits.</text>
</comment>
<evidence type="ECO:0000256" key="1">
    <source>
        <dbReference type="ARBA" id="ARBA00006422"/>
    </source>
</evidence>
<dbReference type="GO" id="GO:0051537">
    <property type="term" value="F:2 iron, 2 sulfur cluster binding"/>
    <property type="evidence" value="ECO:0007669"/>
    <property type="project" value="UniProtKB-KW"/>
</dbReference>
<dbReference type="HAMAP" id="MF_01211">
    <property type="entry name" value="DHODB_Fe_S_bind"/>
    <property type="match status" value="1"/>
</dbReference>
<dbReference type="Gene3D" id="3.40.50.80">
    <property type="entry name" value="Nucleotide-binding domain of ferredoxin-NADP reductase (FNR) module"/>
    <property type="match status" value="1"/>
</dbReference>
<dbReference type="AlphaFoldDB" id="A0A1G9PVM2"/>
<dbReference type="STRING" id="321763.SAMN04488692_11430"/>
<feature type="binding site" evidence="11 12">
    <location>
        <begin position="57"/>
        <end position="60"/>
    </location>
    <ligand>
        <name>FAD</name>
        <dbReference type="ChEBI" id="CHEBI:57692"/>
    </ligand>
</feature>
<comment type="pathway">
    <text evidence="11">Pyrimidine metabolism; UMP biosynthesis via de novo pathway; orotate from (S)-dihydroorotate (NAD(+) route): step 1/1.</text>
</comment>
<keyword evidence="2 11" id="KW-0813">Transport</keyword>
<keyword evidence="3 11" id="KW-0285">Flavoprotein</keyword>
<dbReference type="PANTHER" id="PTHR43513:SF3">
    <property type="entry name" value="DIHYDROOROTATE DEHYDROGENASE B (NAD(+)), ELECTRON TRANSFER SUBUNIT-RELATED"/>
    <property type="match status" value="1"/>
</dbReference>
<evidence type="ECO:0000256" key="13">
    <source>
        <dbReference type="PIRSR" id="PIRSR006816-2"/>
    </source>
</evidence>
<dbReference type="InterPro" id="IPR023455">
    <property type="entry name" value="Dihydroorotate_DHASE_ETsu"/>
</dbReference>
<evidence type="ECO:0000256" key="2">
    <source>
        <dbReference type="ARBA" id="ARBA00022448"/>
    </source>
</evidence>
<feature type="binding site" evidence="11 13">
    <location>
        <position position="232"/>
    </location>
    <ligand>
        <name>[2Fe-2S] cluster</name>
        <dbReference type="ChEBI" id="CHEBI:190135"/>
    </ligand>
</feature>
<proteinExistence type="inferred from homology"/>
<evidence type="ECO:0000313" key="15">
    <source>
        <dbReference type="EMBL" id="SDM02155.1"/>
    </source>
</evidence>
<feature type="binding site" evidence="11 13">
    <location>
        <position position="240"/>
    </location>
    <ligand>
        <name>[2Fe-2S] cluster</name>
        <dbReference type="ChEBI" id="CHEBI:190135"/>
    </ligand>
</feature>
<evidence type="ECO:0000256" key="3">
    <source>
        <dbReference type="ARBA" id="ARBA00022630"/>
    </source>
</evidence>
<sequence length="285" mass="30721">MKAVKSFVRILKNREVADKIFLLELEAPKIAARARPGQFVHLKVGSKRADRDPLLRRPFSFNRIDSEAGKISIKYRVVGRGTEALTDNEPGDILDVMGPLGERFDLSSAGESPLIIGGGMGIAPLGPAVIDLEKKSDLTVFFGAACASELMETSLLQKTGVNFQLATDDGSAGIRGVVTELLESRLKKEKKPYSSFDYVYGCGPEPMLKELQLLSKKYGFTGEISLESRMACGVGACLSCARKIKQPDAGGESSGSEEESGGGWSYKNVCQKGPVFSIGEVIFDD</sequence>
<comment type="cofactor">
    <cofactor evidence="11">
        <name>[2Fe-2S] cluster</name>
        <dbReference type="ChEBI" id="CHEBI:190135"/>
    </cofactor>
    <text evidence="11">Binds 1 [2Fe-2S] cluster per subunit.</text>
</comment>
<protein>
    <recommendedName>
        <fullName evidence="11">Dihydroorotate dehydrogenase B (NAD(+)), electron transfer subunit</fullName>
    </recommendedName>
    <alternativeName>
        <fullName evidence="11">Dihydroorotate oxidase B, electron transfer subunit</fullName>
    </alternativeName>
</protein>
<keyword evidence="7 11" id="KW-0665">Pyrimidine biosynthesis</keyword>
<dbReference type="SUPFAM" id="SSF63380">
    <property type="entry name" value="Riboflavin synthase domain-like"/>
    <property type="match status" value="1"/>
</dbReference>
<dbReference type="InterPro" id="IPR019480">
    <property type="entry name" value="Dihydroorotate_DH_Fe-S-bd"/>
</dbReference>
<evidence type="ECO:0000313" key="16">
    <source>
        <dbReference type="Proteomes" id="UP000199476"/>
    </source>
</evidence>
<comment type="function">
    <text evidence="11">Responsible for channeling the electrons from the oxidation of dihydroorotate from the FMN redox center in the PyrD type B subunit to the ultimate electron acceptor NAD(+).</text>
</comment>
<dbReference type="GO" id="GO:0046872">
    <property type="term" value="F:metal ion binding"/>
    <property type="evidence" value="ECO:0007669"/>
    <property type="project" value="UniProtKB-KW"/>
</dbReference>
<evidence type="ECO:0000256" key="8">
    <source>
        <dbReference type="ARBA" id="ARBA00022982"/>
    </source>
</evidence>
<comment type="cofactor">
    <cofactor evidence="11 12">
        <name>FAD</name>
        <dbReference type="ChEBI" id="CHEBI:57692"/>
    </cofactor>
    <text evidence="11 12">Binds 1 FAD per subunit.</text>
</comment>
<keyword evidence="9 11" id="KW-0408">Iron</keyword>
<keyword evidence="16" id="KW-1185">Reference proteome</keyword>
<dbReference type="InterPro" id="IPR050353">
    <property type="entry name" value="PyrK_electron_transfer"/>
</dbReference>
<dbReference type="Pfam" id="PF00970">
    <property type="entry name" value="FAD_binding_6"/>
    <property type="match status" value="1"/>
</dbReference>
<dbReference type="InterPro" id="IPR008333">
    <property type="entry name" value="Cbr1-like_FAD-bd_dom"/>
</dbReference>
<evidence type="ECO:0000256" key="9">
    <source>
        <dbReference type="ARBA" id="ARBA00023004"/>
    </source>
</evidence>
<feature type="binding site" evidence="11 12">
    <location>
        <begin position="81"/>
        <end position="82"/>
    </location>
    <ligand>
        <name>FAD</name>
        <dbReference type="ChEBI" id="CHEBI:57692"/>
    </ligand>
</feature>
<dbReference type="InterPro" id="IPR037117">
    <property type="entry name" value="Dihydroorotate_DH_ele_sf"/>
</dbReference>
<dbReference type="Proteomes" id="UP000199476">
    <property type="component" value="Unassembled WGS sequence"/>
</dbReference>
<organism evidence="15 16">
    <name type="scientific">Halarsenatibacter silvermanii</name>
    <dbReference type="NCBI Taxonomy" id="321763"/>
    <lineage>
        <taxon>Bacteria</taxon>
        <taxon>Bacillati</taxon>
        <taxon>Bacillota</taxon>
        <taxon>Clostridia</taxon>
        <taxon>Halanaerobiales</taxon>
        <taxon>Halarsenatibacteraceae</taxon>
        <taxon>Halarsenatibacter</taxon>
    </lineage>
</organism>
<comment type="cofactor">
    <cofactor evidence="13">
        <name>[2Fe-2S] cluster</name>
        <dbReference type="ChEBI" id="CHEBI:190135"/>
    </cofactor>
    <text evidence="13">Binds 1 [2Fe-2S] cluster per subunit.</text>
</comment>
<reference evidence="15 16" key="1">
    <citation type="submission" date="2016-10" db="EMBL/GenBank/DDBJ databases">
        <authorList>
            <person name="de Groot N.N."/>
        </authorList>
    </citation>
    <scope>NUCLEOTIDE SEQUENCE [LARGE SCALE GENOMIC DNA]</scope>
    <source>
        <strain evidence="15 16">SLAS-1</strain>
    </source>
</reference>
<dbReference type="EMBL" id="FNGO01000014">
    <property type="protein sequence ID" value="SDM02155.1"/>
    <property type="molecule type" value="Genomic_DNA"/>
</dbReference>
<dbReference type="InterPro" id="IPR039261">
    <property type="entry name" value="FNR_nucleotide-bd"/>
</dbReference>
<dbReference type="GO" id="GO:0044205">
    <property type="term" value="P:'de novo' UMP biosynthetic process"/>
    <property type="evidence" value="ECO:0007669"/>
    <property type="project" value="UniProtKB-UniRule"/>
</dbReference>
<dbReference type="CDD" id="cd06218">
    <property type="entry name" value="DHOD_e_trans"/>
    <property type="match status" value="1"/>
</dbReference>
<dbReference type="RefSeq" id="WP_089760624.1">
    <property type="nucleotide sequence ID" value="NZ_FNGO01000014.1"/>
</dbReference>
<keyword evidence="5 11" id="KW-0479">Metal-binding</keyword>
<dbReference type="OrthoDB" id="9789468at2"/>
<dbReference type="InterPro" id="IPR012165">
    <property type="entry name" value="Cyt_c3_hydrogenase_gsu"/>
</dbReference>
<feature type="binding site" evidence="11 13">
    <location>
        <position position="270"/>
    </location>
    <ligand>
        <name>[2Fe-2S] cluster</name>
        <dbReference type="ChEBI" id="CHEBI:190135"/>
    </ligand>
</feature>
<dbReference type="GO" id="GO:0016491">
    <property type="term" value="F:oxidoreductase activity"/>
    <property type="evidence" value="ECO:0007669"/>
    <property type="project" value="InterPro"/>
</dbReference>
<name>A0A1G9PVM2_9FIRM</name>